<dbReference type="EMBL" id="JAUPFM010000008">
    <property type="protein sequence ID" value="KAK2844128.1"/>
    <property type="molecule type" value="Genomic_DNA"/>
</dbReference>
<dbReference type="AlphaFoldDB" id="A0AA88MVT0"/>
<dbReference type="Proteomes" id="UP001187415">
    <property type="component" value="Unassembled WGS sequence"/>
</dbReference>
<comment type="caution">
    <text evidence="2">The sequence shown here is derived from an EMBL/GenBank/DDBJ whole genome shotgun (WGS) entry which is preliminary data.</text>
</comment>
<keyword evidence="3" id="KW-1185">Reference proteome</keyword>
<name>A0AA88MVT0_CHASR</name>
<proteinExistence type="predicted"/>
<evidence type="ECO:0000256" key="1">
    <source>
        <dbReference type="SAM" id="MobiDB-lite"/>
    </source>
</evidence>
<organism evidence="2 3">
    <name type="scientific">Channa striata</name>
    <name type="common">Snakehead murrel</name>
    <name type="synonym">Ophicephalus striatus</name>
    <dbReference type="NCBI Taxonomy" id="64152"/>
    <lineage>
        <taxon>Eukaryota</taxon>
        <taxon>Metazoa</taxon>
        <taxon>Chordata</taxon>
        <taxon>Craniata</taxon>
        <taxon>Vertebrata</taxon>
        <taxon>Euteleostomi</taxon>
        <taxon>Actinopterygii</taxon>
        <taxon>Neopterygii</taxon>
        <taxon>Teleostei</taxon>
        <taxon>Neoteleostei</taxon>
        <taxon>Acanthomorphata</taxon>
        <taxon>Anabantaria</taxon>
        <taxon>Anabantiformes</taxon>
        <taxon>Channoidei</taxon>
        <taxon>Channidae</taxon>
        <taxon>Channa</taxon>
    </lineage>
</organism>
<protein>
    <submittedName>
        <fullName evidence="2">Uncharacterized protein</fullName>
    </submittedName>
</protein>
<accession>A0AA88MVT0</accession>
<evidence type="ECO:0000313" key="2">
    <source>
        <dbReference type="EMBL" id="KAK2844128.1"/>
    </source>
</evidence>
<gene>
    <name evidence="2" type="ORF">Q5P01_010787</name>
</gene>
<evidence type="ECO:0000313" key="3">
    <source>
        <dbReference type="Proteomes" id="UP001187415"/>
    </source>
</evidence>
<sequence>MSESVGGDVGALKPQQDLWQLFIGDYHRVFCRGLSRDGEQSPARSDPTAPGPPAHKLLLLAGRQHFPR</sequence>
<feature type="region of interest" description="Disordered" evidence="1">
    <location>
        <begin position="36"/>
        <end position="55"/>
    </location>
</feature>
<reference evidence="2" key="1">
    <citation type="submission" date="2023-07" db="EMBL/GenBank/DDBJ databases">
        <title>Chromosome-level Genome Assembly of Striped Snakehead (Channa striata).</title>
        <authorList>
            <person name="Liu H."/>
        </authorList>
    </citation>
    <scope>NUCLEOTIDE SEQUENCE</scope>
    <source>
        <strain evidence="2">Gz</strain>
        <tissue evidence="2">Muscle</tissue>
    </source>
</reference>